<evidence type="ECO:0000256" key="1">
    <source>
        <dbReference type="ARBA" id="ARBA00022448"/>
    </source>
</evidence>
<dbReference type="InterPro" id="IPR003439">
    <property type="entry name" value="ABC_transporter-like_ATP-bd"/>
</dbReference>
<dbReference type="PROSITE" id="PS00211">
    <property type="entry name" value="ABC_TRANSPORTER_1"/>
    <property type="match status" value="1"/>
</dbReference>
<reference evidence="8 9" key="1">
    <citation type="submission" date="2016-03" db="EMBL/GenBank/DDBJ databases">
        <title>Pediococcus and Lactobacillus from brewery environment - whole genome sequencing and assembly.</title>
        <authorList>
            <person name="Behr J."/>
            <person name="Geissler A.J."/>
            <person name="Vogel R.F."/>
        </authorList>
    </citation>
    <scope>NUCLEOTIDE SEQUENCE [LARGE SCALE GENOMIC DNA]</scope>
    <source>
        <strain evidence="8 9">TMW 1.1989</strain>
    </source>
</reference>
<dbReference type="Gene3D" id="3.40.50.300">
    <property type="entry name" value="P-loop containing nucleotide triphosphate hydrolases"/>
    <property type="match status" value="1"/>
</dbReference>
<dbReference type="GO" id="GO:0016887">
    <property type="term" value="F:ATP hydrolysis activity"/>
    <property type="evidence" value="ECO:0007669"/>
    <property type="project" value="InterPro"/>
</dbReference>
<dbReference type="SMART" id="SM00382">
    <property type="entry name" value="AAA"/>
    <property type="match status" value="1"/>
</dbReference>
<dbReference type="SUPFAM" id="SSF52540">
    <property type="entry name" value="P-loop containing nucleoside triphosphate hydrolases"/>
    <property type="match status" value="1"/>
</dbReference>
<evidence type="ECO:0000313" key="8">
    <source>
        <dbReference type="EMBL" id="ANK63528.1"/>
    </source>
</evidence>
<keyword evidence="4 8" id="KW-0067">ATP-binding</keyword>
<keyword evidence="3" id="KW-0547">Nucleotide-binding</keyword>
<keyword evidence="2" id="KW-1003">Cell membrane</keyword>
<keyword evidence="6" id="KW-0472">Membrane</keyword>
<accession>A0A192H5L8</accession>
<dbReference type="PROSITE" id="PS50893">
    <property type="entry name" value="ABC_TRANSPORTER_2"/>
    <property type="match status" value="1"/>
</dbReference>
<gene>
    <name evidence="8" type="ORF">AYR53_04535</name>
</gene>
<name>A0A192H5L8_9LACO</name>
<dbReference type="RefSeq" id="WP_068281241.1">
    <property type="nucleotide sequence ID" value="NZ_CP014873.1"/>
</dbReference>
<dbReference type="EMBL" id="CP014873">
    <property type="protein sequence ID" value="ANK63528.1"/>
    <property type="molecule type" value="Genomic_DNA"/>
</dbReference>
<sequence>MQKNLIEVRHIQKVYNERLVLNNIDFTIAAGDFVALVGMSGGGKSTLLRLLAGLEAPTSGEILQNDVAVTGLNTKCRVMFQEDRLLPWFNVLKNVTLGDKQPEQIAKATELLDLVELADFSAAYPQSLSGGQKQRVALARALMADPELLLLDEPLGALDALTRQKMQKLILKIWQKRQVTIVLVTHDVTEAVRMATKVLVIKDQKIAWQTAIDLTYPRKNLVEVDQAAQQITQVILDEHQEKEA</sequence>
<dbReference type="STRING" id="375175.AYR53_04535"/>
<evidence type="ECO:0000256" key="3">
    <source>
        <dbReference type="ARBA" id="ARBA00022741"/>
    </source>
</evidence>
<dbReference type="GeneID" id="42981509"/>
<evidence type="ECO:0000256" key="4">
    <source>
        <dbReference type="ARBA" id="ARBA00022840"/>
    </source>
</evidence>
<dbReference type="Proteomes" id="UP000078582">
    <property type="component" value="Chromosome"/>
</dbReference>
<evidence type="ECO:0000256" key="2">
    <source>
        <dbReference type="ARBA" id="ARBA00022475"/>
    </source>
</evidence>
<dbReference type="InterPro" id="IPR003593">
    <property type="entry name" value="AAA+_ATPase"/>
</dbReference>
<dbReference type="InterPro" id="IPR050166">
    <property type="entry name" value="ABC_transporter_ATP-bind"/>
</dbReference>
<organism evidence="8 9">
    <name type="scientific">Loigolactobacillus backii</name>
    <dbReference type="NCBI Taxonomy" id="375175"/>
    <lineage>
        <taxon>Bacteria</taxon>
        <taxon>Bacillati</taxon>
        <taxon>Bacillota</taxon>
        <taxon>Bacilli</taxon>
        <taxon>Lactobacillales</taxon>
        <taxon>Lactobacillaceae</taxon>
        <taxon>Loigolactobacillus</taxon>
    </lineage>
</organism>
<keyword evidence="5" id="KW-1278">Translocase</keyword>
<dbReference type="GO" id="GO:0005524">
    <property type="term" value="F:ATP binding"/>
    <property type="evidence" value="ECO:0007669"/>
    <property type="project" value="UniProtKB-KW"/>
</dbReference>
<protein>
    <submittedName>
        <fullName evidence="8">Sulfonate ABC transporter ATP-binding protein</fullName>
    </submittedName>
</protein>
<dbReference type="PANTHER" id="PTHR42788">
    <property type="entry name" value="TAURINE IMPORT ATP-BINDING PROTEIN-RELATED"/>
    <property type="match status" value="1"/>
</dbReference>
<dbReference type="Pfam" id="PF00005">
    <property type="entry name" value="ABC_tran"/>
    <property type="match status" value="1"/>
</dbReference>
<evidence type="ECO:0000313" key="9">
    <source>
        <dbReference type="Proteomes" id="UP000078582"/>
    </source>
</evidence>
<evidence type="ECO:0000256" key="5">
    <source>
        <dbReference type="ARBA" id="ARBA00022967"/>
    </source>
</evidence>
<proteinExistence type="predicted"/>
<evidence type="ECO:0000259" key="7">
    <source>
        <dbReference type="PROSITE" id="PS50893"/>
    </source>
</evidence>
<dbReference type="InterPro" id="IPR027417">
    <property type="entry name" value="P-loop_NTPase"/>
</dbReference>
<evidence type="ECO:0000256" key="6">
    <source>
        <dbReference type="ARBA" id="ARBA00023136"/>
    </source>
</evidence>
<dbReference type="InterPro" id="IPR017871">
    <property type="entry name" value="ABC_transporter-like_CS"/>
</dbReference>
<dbReference type="PANTHER" id="PTHR42788:SF17">
    <property type="entry name" value="ALIPHATIC SULFONATES IMPORT ATP-BINDING PROTEIN SSUB"/>
    <property type="match status" value="1"/>
</dbReference>
<feature type="domain" description="ABC transporter" evidence="7">
    <location>
        <begin position="6"/>
        <end position="228"/>
    </location>
</feature>
<dbReference type="AlphaFoldDB" id="A0A192H5L8"/>
<keyword evidence="1" id="KW-0813">Transport</keyword>
<keyword evidence="9" id="KW-1185">Reference proteome</keyword>